<dbReference type="GeneID" id="63785973"/>
<dbReference type="EMBL" id="MCFI01000010">
    <property type="protein sequence ID" value="ORY81999.1"/>
    <property type="molecule type" value="Genomic_DNA"/>
</dbReference>
<name>A0A1Y2FDK9_PROLT</name>
<feature type="signal peptide" evidence="1">
    <location>
        <begin position="1"/>
        <end position="34"/>
    </location>
</feature>
<gene>
    <name evidence="2" type="ORF">BCR37DRAFT_379916</name>
</gene>
<dbReference type="Proteomes" id="UP000193685">
    <property type="component" value="Unassembled WGS sequence"/>
</dbReference>
<dbReference type="AlphaFoldDB" id="A0A1Y2FDK9"/>
<proteinExistence type="predicted"/>
<comment type="caution">
    <text evidence="2">The sequence shown here is derived from an EMBL/GenBank/DDBJ whole genome shotgun (WGS) entry which is preliminary data.</text>
</comment>
<evidence type="ECO:0000313" key="3">
    <source>
        <dbReference type="Proteomes" id="UP000193685"/>
    </source>
</evidence>
<dbReference type="RefSeq" id="XP_040725133.1">
    <property type="nucleotide sequence ID" value="XM_040869374.1"/>
</dbReference>
<reference evidence="2 3" key="1">
    <citation type="submission" date="2016-07" db="EMBL/GenBank/DDBJ databases">
        <title>Pervasive Adenine N6-methylation of Active Genes in Fungi.</title>
        <authorList>
            <consortium name="DOE Joint Genome Institute"/>
            <person name="Mondo S.J."/>
            <person name="Dannebaum R.O."/>
            <person name="Kuo R.C."/>
            <person name="Labutti K."/>
            <person name="Haridas S."/>
            <person name="Kuo A."/>
            <person name="Salamov A."/>
            <person name="Ahrendt S.R."/>
            <person name="Lipzen A."/>
            <person name="Sullivan W."/>
            <person name="Andreopoulos W.B."/>
            <person name="Clum A."/>
            <person name="Lindquist E."/>
            <person name="Daum C."/>
            <person name="Ramamoorthy G.K."/>
            <person name="Gryganskyi A."/>
            <person name="Culley D."/>
            <person name="Magnuson J.K."/>
            <person name="James T.Y."/>
            <person name="O'Malley M.A."/>
            <person name="Stajich J.E."/>
            <person name="Spatafora J.W."/>
            <person name="Visel A."/>
            <person name="Grigoriev I.V."/>
        </authorList>
    </citation>
    <scope>NUCLEOTIDE SEQUENCE [LARGE SCALE GENOMIC DNA]</scope>
    <source>
        <strain evidence="2 3">12-1054</strain>
    </source>
</reference>
<keyword evidence="1" id="KW-0732">Signal</keyword>
<accession>A0A1Y2FDK9</accession>
<organism evidence="2 3">
    <name type="scientific">Protomyces lactucae-debilis</name>
    <dbReference type="NCBI Taxonomy" id="2754530"/>
    <lineage>
        <taxon>Eukaryota</taxon>
        <taxon>Fungi</taxon>
        <taxon>Dikarya</taxon>
        <taxon>Ascomycota</taxon>
        <taxon>Taphrinomycotina</taxon>
        <taxon>Taphrinomycetes</taxon>
        <taxon>Taphrinales</taxon>
        <taxon>Protomycetaceae</taxon>
        <taxon>Protomyces</taxon>
    </lineage>
</organism>
<protein>
    <submittedName>
        <fullName evidence="2">Uncharacterized protein</fullName>
    </submittedName>
</protein>
<feature type="chain" id="PRO_5012327540" evidence="1">
    <location>
        <begin position="35"/>
        <end position="316"/>
    </location>
</feature>
<keyword evidence="3" id="KW-1185">Reference proteome</keyword>
<evidence type="ECO:0000256" key="1">
    <source>
        <dbReference type="SAM" id="SignalP"/>
    </source>
</evidence>
<evidence type="ECO:0000313" key="2">
    <source>
        <dbReference type="EMBL" id="ORY81999.1"/>
    </source>
</evidence>
<sequence length="316" mass="35237">MKIHHSKRPFLETLQLVLQLLLSYSAFSLPAAHAGSPGVDVWTAFGPVAPAEACWFKLFIARGPSASARNVEYVSLNCLNASKPALIPDVCMLAEKTSFLRLFRSLDALGEKQFVAKGPFPTSSNDYGILCRFNADNTGLMSAPLQADPIGATCNWRELDSKFTLECRNNRPKLINGLPVSGHTVIPPSTQACFLEIQGLDHLVLPQLSKKCIDVRNAKNHLPALRDYQNNLYLTGGFCVLILIKNLGQPEAVQNDWPKVVLNKEQYVVYCQAKNSRTDPRSLPTHLFLRIPRCYWVFAASETMLLLECEESMQWS</sequence>